<evidence type="ECO:0000313" key="1">
    <source>
        <dbReference type="EMBL" id="GGX99762.1"/>
    </source>
</evidence>
<evidence type="ECO:0000313" key="2">
    <source>
        <dbReference type="Proteomes" id="UP000645555"/>
    </source>
</evidence>
<dbReference type="EMBL" id="BMWD01000061">
    <property type="protein sequence ID" value="GGX99762.1"/>
    <property type="molecule type" value="Genomic_DNA"/>
</dbReference>
<keyword evidence="2" id="KW-1185">Reference proteome</keyword>
<gene>
    <name evidence="1" type="ORF">GCM10010515_77280</name>
</gene>
<protein>
    <submittedName>
        <fullName evidence="1">Uncharacterized protein</fullName>
    </submittedName>
</protein>
<dbReference type="AlphaFoldDB" id="A0A918NVS8"/>
<organism evidence="1 2">
    <name type="scientific">Streptomyces fructofermentans</name>
    <dbReference type="NCBI Taxonomy" id="152141"/>
    <lineage>
        <taxon>Bacteria</taxon>
        <taxon>Bacillati</taxon>
        <taxon>Actinomycetota</taxon>
        <taxon>Actinomycetes</taxon>
        <taxon>Kitasatosporales</taxon>
        <taxon>Streptomycetaceae</taxon>
        <taxon>Streptomyces</taxon>
    </lineage>
</organism>
<sequence length="172" mass="18457">MRAIVALPRNRISTVLVMAIPPTRVAQREAGQEWLLSHSDHPADLLAAWDVDTLGPLATDRHWRVGEAPLALSMDAMTRIGSRRCGPVLADVPNLVTWWLLPPDLGDELADLRQITIHPIGWELRAPAAVHPIRGRVWLGTLDGSGQLTDPVLLGAALGPGGGPRIPAEALG</sequence>
<dbReference type="Proteomes" id="UP000645555">
    <property type="component" value="Unassembled WGS sequence"/>
</dbReference>
<accession>A0A918NVS8</accession>
<comment type="caution">
    <text evidence="1">The sequence shown here is derived from an EMBL/GenBank/DDBJ whole genome shotgun (WGS) entry which is preliminary data.</text>
</comment>
<name>A0A918NVS8_9ACTN</name>
<reference evidence="1" key="2">
    <citation type="submission" date="2020-09" db="EMBL/GenBank/DDBJ databases">
        <authorList>
            <person name="Sun Q."/>
            <person name="Ohkuma M."/>
        </authorList>
    </citation>
    <scope>NUCLEOTIDE SEQUENCE</scope>
    <source>
        <strain evidence="1">JCM 4956</strain>
    </source>
</reference>
<reference evidence="1" key="1">
    <citation type="journal article" date="2014" name="Int. J. Syst. Evol. Microbiol.">
        <title>Complete genome sequence of Corynebacterium casei LMG S-19264T (=DSM 44701T), isolated from a smear-ripened cheese.</title>
        <authorList>
            <consortium name="US DOE Joint Genome Institute (JGI-PGF)"/>
            <person name="Walter F."/>
            <person name="Albersmeier A."/>
            <person name="Kalinowski J."/>
            <person name="Ruckert C."/>
        </authorList>
    </citation>
    <scope>NUCLEOTIDE SEQUENCE</scope>
    <source>
        <strain evidence="1">JCM 4956</strain>
    </source>
</reference>
<proteinExistence type="predicted"/>